<dbReference type="Gene3D" id="1.10.287.610">
    <property type="entry name" value="Helix hairpin bin"/>
    <property type="match status" value="1"/>
</dbReference>
<dbReference type="STRING" id="1006004.GBAG_4226"/>
<dbReference type="HAMAP" id="MF_01587">
    <property type="entry name" value="DNA_ligase_B"/>
    <property type="match status" value="1"/>
</dbReference>
<evidence type="ECO:0000256" key="4">
    <source>
        <dbReference type="ARBA" id="ARBA00023027"/>
    </source>
</evidence>
<dbReference type="EMBL" id="JMPI01000074">
    <property type="protein sequence ID" value="KFC76768.1"/>
    <property type="molecule type" value="Genomic_DNA"/>
</dbReference>
<dbReference type="NCBIfam" id="NF005987">
    <property type="entry name" value="PRK08097.1"/>
    <property type="match status" value="1"/>
</dbReference>
<dbReference type="InterPro" id="IPR050326">
    <property type="entry name" value="NAD_dep_DNA_ligaseB"/>
</dbReference>
<dbReference type="AlphaFoldDB" id="A0A085FZ73"/>
<dbReference type="InterPro" id="IPR012340">
    <property type="entry name" value="NA-bd_OB-fold"/>
</dbReference>
<dbReference type="PANTHER" id="PTHR47810">
    <property type="entry name" value="DNA LIGASE"/>
    <property type="match status" value="1"/>
</dbReference>
<feature type="signal peptide" evidence="8">
    <location>
        <begin position="1"/>
        <end position="20"/>
    </location>
</feature>
<dbReference type="InterPro" id="IPR010994">
    <property type="entry name" value="RuvA_2-like"/>
</dbReference>
<keyword evidence="3 7" id="KW-0227">DNA damage</keyword>
<organism evidence="10 11">
    <name type="scientific">Buttiauxella agrestis ATCC 33320</name>
    <dbReference type="NCBI Taxonomy" id="1006004"/>
    <lineage>
        <taxon>Bacteria</taxon>
        <taxon>Pseudomonadati</taxon>
        <taxon>Pseudomonadota</taxon>
        <taxon>Gammaproteobacteria</taxon>
        <taxon>Enterobacterales</taxon>
        <taxon>Enterobacteriaceae</taxon>
        <taxon>Buttiauxella</taxon>
    </lineage>
</organism>
<comment type="function">
    <text evidence="7">Catalyzes the formation of phosphodiester linkages between 5'-phosphoryl and 3'-hydroxyl groups in double-stranded DNA using NAD as a coenzyme and as the energy source for the reaction.</text>
</comment>
<evidence type="ECO:0000256" key="1">
    <source>
        <dbReference type="ARBA" id="ARBA00022598"/>
    </source>
</evidence>
<evidence type="ECO:0000256" key="6">
    <source>
        <dbReference type="ARBA" id="ARBA00034005"/>
    </source>
</evidence>
<dbReference type="InterPro" id="IPR004150">
    <property type="entry name" value="NAD_DNA_ligase_OB"/>
</dbReference>
<proteinExistence type="inferred from homology"/>
<keyword evidence="1 7" id="KW-0436">Ligase</keyword>
<keyword evidence="11" id="KW-1185">Reference proteome</keyword>
<feature type="active site" description="N6-AMP-lysine intermediate" evidence="7">
    <location>
        <position position="125"/>
    </location>
</feature>
<keyword evidence="4 7" id="KW-0520">NAD</keyword>
<dbReference type="InterPro" id="IPR020923">
    <property type="entry name" value="DNA_ligase_B"/>
</dbReference>
<evidence type="ECO:0000313" key="10">
    <source>
        <dbReference type="EMBL" id="KFC76768.1"/>
    </source>
</evidence>
<dbReference type="FunFam" id="2.40.50.140:FF:000139">
    <property type="entry name" value="DNA ligase B"/>
    <property type="match status" value="1"/>
</dbReference>
<evidence type="ECO:0000256" key="5">
    <source>
        <dbReference type="ARBA" id="ARBA00023204"/>
    </source>
</evidence>
<keyword evidence="8" id="KW-0732">Signal</keyword>
<dbReference type="SUPFAM" id="SSF50249">
    <property type="entry name" value="Nucleic acid-binding proteins"/>
    <property type="match status" value="1"/>
</dbReference>
<reference evidence="10 11" key="1">
    <citation type="submission" date="2014-05" db="EMBL/GenBank/DDBJ databases">
        <title>ATOL: Assembling a taxonomically balanced genome-scale reconstruction of the evolutionary history of the Enterobacteriaceae.</title>
        <authorList>
            <person name="Plunkett G.III."/>
            <person name="Neeno-Eckwall E.C."/>
            <person name="Glasner J.D."/>
            <person name="Perna N.T."/>
        </authorList>
    </citation>
    <scope>NUCLEOTIDE SEQUENCE [LARGE SCALE GENOMIC DNA]</scope>
    <source>
        <strain evidence="10 11">ATCC 33320</strain>
    </source>
</reference>
<sequence length="562" mass="62694">MLWITKLIGLLVLLSSVASATCPDWSPVHAQKEMGKLNEKLTEWDWAYYQQGTSIVSDATYDGLRSQFNEWQHCFNPAEQPQEPQLFTEGKVLHPIAHTGVKKLPDAAAVAQWINGKSDLWVQPKVDGVAVTLVYQQGRLLKLLSRGDGEKGQDWTAKAKMIDAIPKVLSGLLANSVLQGEVFLKRENHVQKTMGSISARGKAAGAMMRKGDAGLLKELGIFIWAWPDGPADMNQKLNSLEKAGFSLTKTWSKPIKSMSDITTLRESWFAGSLPFVTDGIVIRQSQEPAGKHWLPGKATWVIAWKFPPAQQLAEVKDVQFSIGRTGKIAVVLNLNPLQIDDKQVKRVNIGSVKRWQTMDIAPGDQVMVSLAGQGIPRVDEVVWRVSQRNKPQPPSKEMITPLSCLYFETRCREQFIARLAWISSPAVLNINGVSVSSWQQLQQKLSLEHIFSWLALTQEELSKISGFSSAKTVQLWQQFTKTRQQPFKKWLMAFGLPLPRAVLTTMPDSQWLHLVARDELSWQKLPGIGPGRAKKLVEFVNHPQIAALAAFLAQQGIQGFSN</sequence>
<evidence type="ECO:0000259" key="9">
    <source>
        <dbReference type="SMART" id="SM00532"/>
    </source>
</evidence>
<keyword evidence="2 7" id="KW-0235">DNA replication</keyword>
<gene>
    <name evidence="7 10" type="primary">ligB</name>
    <name evidence="10" type="ORF">GBAG_4226</name>
</gene>
<comment type="similarity">
    <text evidence="7">Belongs to the NAD-dependent DNA ligase family. LigB subfamily.</text>
</comment>
<dbReference type="InterPro" id="IPR013839">
    <property type="entry name" value="DNAligase_adenylation"/>
</dbReference>
<protein>
    <recommendedName>
        <fullName evidence="7">DNA ligase B</fullName>
        <ecNumber evidence="7">6.5.1.2</ecNumber>
    </recommendedName>
    <alternativeName>
        <fullName evidence="7">Polydeoxyribonucleotide synthase [NAD(+)] B</fullName>
    </alternativeName>
</protein>
<evidence type="ECO:0000313" key="11">
    <source>
        <dbReference type="Proteomes" id="UP000028653"/>
    </source>
</evidence>
<dbReference type="Pfam" id="PF01653">
    <property type="entry name" value="DNA_ligase_aden"/>
    <property type="match status" value="1"/>
</dbReference>
<evidence type="ECO:0000256" key="2">
    <source>
        <dbReference type="ARBA" id="ARBA00022705"/>
    </source>
</evidence>
<comment type="caution">
    <text evidence="10">The sequence shown here is derived from an EMBL/GenBank/DDBJ whole genome shotgun (WGS) entry which is preliminary data.</text>
</comment>
<feature type="chain" id="PRO_5001790568" description="DNA ligase B" evidence="8">
    <location>
        <begin position="21"/>
        <end position="562"/>
    </location>
</feature>
<name>A0A085FZ73_9ENTR</name>
<dbReference type="SUPFAM" id="SSF47781">
    <property type="entry name" value="RuvA domain 2-like"/>
    <property type="match status" value="1"/>
</dbReference>
<dbReference type="PANTHER" id="PTHR47810:SF1">
    <property type="entry name" value="DNA LIGASE B"/>
    <property type="match status" value="1"/>
</dbReference>
<dbReference type="Gene3D" id="2.40.50.140">
    <property type="entry name" value="Nucleic acid-binding proteins"/>
    <property type="match status" value="1"/>
</dbReference>
<feature type="domain" description="NAD-dependent DNA ligase N-terminal" evidence="9">
    <location>
        <begin position="29"/>
        <end position="427"/>
    </location>
</feature>
<dbReference type="InterPro" id="IPR013840">
    <property type="entry name" value="DNAligase_N"/>
</dbReference>
<dbReference type="SMART" id="SM00532">
    <property type="entry name" value="LIGANc"/>
    <property type="match status" value="1"/>
</dbReference>
<dbReference type="SUPFAM" id="SSF56091">
    <property type="entry name" value="DNA ligase/mRNA capping enzyme, catalytic domain"/>
    <property type="match status" value="1"/>
</dbReference>
<dbReference type="GO" id="GO:0006260">
    <property type="term" value="P:DNA replication"/>
    <property type="evidence" value="ECO:0007669"/>
    <property type="project" value="UniProtKB-KW"/>
</dbReference>
<comment type="catalytic activity">
    <reaction evidence="6 7">
        <text>NAD(+) + (deoxyribonucleotide)n-3'-hydroxyl + 5'-phospho-(deoxyribonucleotide)m = (deoxyribonucleotide)n+m + AMP + beta-nicotinamide D-nucleotide.</text>
        <dbReference type="EC" id="6.5.1.2"/>
    </reaction>
</comment>
<dbReference type="RefSeq" id="WP_051873766.1">
    <property type="nucleotide sequence ID" value="NZ_JMPI01000074.1"/>
</dbReference>
<dbReference type="Gene3D" id="3.30.470.30">
    <property type="entry name" value="DNA ligase/mRNA capping enzyme"/>
    <property type="match status" value="1"/>
</dbReference>
<evidence type="ECO:0000256" key="3">
    <source>
        <dbReference type="ARBA" id="ARBA00022763"/>
    </source>
</evidence>
<evidence type="ECO:0000256" key="8">
    <source>
        <dbReference type="SAM" id="SignalP"/>
    </source>
</evidence>
<dbReference type="GO" id="GO:0006281">
    <property type="term" value="P:DNA repair"/>
    <property type="evidence" value="ECO:0007669"/>
    <property type="project" value="UniProtKB-KW"/>
</dbReference>
<dbReference type="eggNOG" id="COG0272">
    <property type="taxonomic scope" value="Bacteria"/>
</dbReference>
<dbReference type="EC" id="6.5.1.2" evidence="7"/>
<dbReference type="Proteomes" id="UP000028653">
    <property type="component" value="Unassembled WGS sequence"/>
</dbReference>
<keyword evidence="5 7" id="KW-0234">DNA repair</keyword>
<dbReference type="GO" id="GO:0003911">
    <property type="term" value="F:DNA ligase (NAD+) activity"/>
    <property type="evidence" value="ECO:0007669"/>
    <property type="project" value="UniProtKB-UniRule"/>
</dbReference>
<evidence type="ECO:0000256" key="7">
    <source>
        <dbReference type="HAMAP-Rule" id="MF_01587"/>
    </source>
</evidence>
<accession>A0A085FZ73</accession>
<dbReference type="Pfam" id="PF03120">
    <property type="entry name" value="OB_DNA_ligase"/>
    <property type="match status" value="1"/>
</dbReference>